<proteinExistence type="predicted"/>
<protein>
    <submittedName>
        <fullName evidence="2">Uncharacterized protein</fullName>
    </submittedName>
</protein>
<feature type="region of interest" description="Disordered" evidence="1">
    <location>
        <begin position="73"/>
        <end position="94"/>
    </location>
</feature>
<gene>
    <name evidence="2" type="ORF">AVDCRST_MAG63-664</name>
</gene>
<organism evidence="2">
    <name type="scientific">uncultured Armatimonadetes bacterium</name>
    <dbReference type="NCBI Taxonomy" id="157466"/>
    <lineage>
        <taxon>Bacteria</taxon>
        <taxon>Bacillati</taxon>
        <taxon>Armatimonadota</taxon>
        <taxon>environmental samples</taxon>
    </lineage>
</organism>
<dbReference type="Pfam" id="PF13384">
    <property type="entry name" value="HTH_23"/>
    <property type="match status" value="1"/>
</dbReference>
<evidence type="ECO:0000313" key="2">
    <source>
        <dbReference type="EMBL" id="CAA9224648.1"/>
    </source>
</evidence>
<dbReference type="EMBL" id="CADCTO010000089">
    <property type="protein sequence ID" value="CAA9224648.1"/>
    <property type="molecule type" value="Genomic_DNA"/>
</dbReference>
<accession>A0A6J4HJ28</accession>
<evidence type="ECO:0000256" key="1">
    <source>
        <dbReference type="SAM" id="MobiDB-lite"/>
    </source>
</evidence>
<dbReference type="SUPFAM" id="SSF46689">
    <property type="entry name" value="Homeodomain-like"/>
    <property type="match status" value="1"/>
</dbReference>
<dbReference type="InterPro" id="IPR009057">
    <property type="entry name" value="Homeodomain-like_sf"/>
</dbReference>
<reference evidence="2" key="1">
    <citation type="submission" date="2020-02" db="EMBL/GenBank/DDBJ databases">
        <authorList>
            <person name="Meier V. D."/>
        </authorList>
    </citation>
    <scope>NUCLEOTIDE SEQUENCE</scope>
    <source>
        <strain evidence="2">AVDCRST_MAG63</strain>
    </source>
</reference>
<feature type="compositionally biased region" description="Pro residues" evidence="1">
    <location>
        <begin position="82"/>
        <end position="94"/>
    </location>
</feature>
<dbReference type="AlphaFoldDB" id="A0A6J4HJ28"/>
<sequence>MAEIAAFLASWQVDTQHVRERMYRAPTPRERERWHALWLLAQGWSANKVAELLERDAHTIGGWLAAFERDGPAGLTFEQTGGPPPPLGPRPRRD</sequence>
<name>A0A6J4HJ28_9BACT</name>